<feature type="region of interest" description="Disordered" evidence="1">
    <location>
        <begin position="1"/>
        <end position="25"/>
    </location>
</feature>
<reference evidence="3" key="4">
    <citation type="submission" date="2024-02" db="EMBL/GenBank/DDBJ databases">
        <title>Comparative genomics of Cryptococcus and Kwoniella reveals pathogenesis evolution and contrasting modes of karyotype evolution via chromosome fusion or intercentromeric recombination.</title>
        <authorList>
            <person name="Coelho M.A."/>
            <person name="David-Palma M."/>
            <person name="Shea T."/>
            <person name="Bowers K."/>
            <person name="McGinley-Smith S."/>
            <person name="Mohammad A.W."/>
            <person name="Gnirke A."/>
            <person name="Yurkov A.M."/>
            <person name="Nowrousian M."/>
            <person name="Sun S."/>
            <person name="Cuomo C.A."/>
            <person name="Heitman J."/>
        </authorList>
    </citation>
    <scope>NUCLEOTIDE SEQUENCE</scope>
    <source>
        <strain evidence="3">CBS 10737</strain>
    </source>
</reference>
<proteinExistence type="predicted"/>
<sequence>MSPISTTTTPTNQSDTQSSIPQSVAPMWTVVTKREKEQITATVPDTVQLTKITIRQMNEPDHRGRRISLMASDPKTDKRYIWSGYKKDLREFDDRDNTTGAIFRRAVSLIKDNDGTKQEYTTTEGEKGKYRKEKDDGTGEDLYVYSFKAPTDGDNIREEEEITVLSESLMKERAKFDVTASEVWARFQGYDLGGLKAAGTFKRSGHEYSWRTTSVKDDKGSFTYHVNFLCPGETNKKAWLTMGSIEANSKNHLKDGIDWKGLKNSILQQTSETTRTPTDSTVV</sequence>
<reference evidence="2" key="3">
    <citation type="submission" date="2016-07" db="EMBL/GenBank/DDBJ databases">
        <title>Evolution of pathogenesis and genome organization in the Tremellales.</title>
        <authorList>
            <person name="Cuomo C."/>
            <person name="Litvintseva A."/>
            <person name="Heitman J."/>
            <person name="Chen Y."/>
            <person name="Sun S."/>
            <person name="Springer D."/>
            <person name="Dromer F."/>
            <person name="Young S."/>
            <person name="Zeng Q."/>
            <person name="Chapman S."/>
            <person name="Gujja S."/>
            <person name="Saif S."/>
            <person name="Birren B."/>
        </authorList>
    </citation>
    <scope>NUCLEOTIDE SEQUENCE</scope>
    <source>
        <strain evidence="2">CBS 10737</strain>
    </source>
</reference>
<dbReference type="EMBL" id="KV700116">
    <property type="protein sequence ID" value="OCF47778.1"/>
    <property type="molecule type" value="Genomic_DNA"/>
</dbReference>
<evidence type="ECO:0000313" key="4">
    <source>
        <dbReference type="Proteomes" id="UP000094020"/>
    </source>
</evidence>
<dbReference type="Proteomes" id="UP000094020">
    <property type="component" value="Chromosome 2"/>
</dbReference>
<name>A0A1B9HWY3_9TREE</name>
<dbReference type="EMBL" id="CP144520">
    <property type="protein sequence ID" value="WWC67439.1"/>
    <property type="molecule type" value="Genomic_DNA"/>
</dbReference>
<evidence type="ECO:0000256" key="1">
    <source>
        <dbReference type="SAM" id="MobiDB-lite"/>
    </source>
</evidence>
<keyword evidence="4" id="KW-1185">Reference proteome</keyword>
<evidence type="ECO:0000313" key="2">
    <source>
        <dbReference type="EMBL" id="OCF47778.1"/>
    </source>
</evidence>
<organism evidence="2">
    <name type="scientific">Kwoniella pini CBS 10737</name>
    <dbReference type="NCBI Taxonomy" id="1296096"/>
    <lineage>
        <taxon>Eukaryota</taxon>
        <taxon>Fungi</taxon>
        <taxon>Dikarya</taxon>
        <taxon>Basidiomycota</taxon>
        <taxon>Agaricomycotina</taxon>
        <taxon>Tremellomycetes</taxon>
        <taxon>Tremellales</taxon>
        <taxon>Cryptococcaceae</taxon>
        <taxon>Kwoniella</taxon>
    </lineage>
</organism>
<dbReference type="AlphaFoldDB" id="A0A1B9HWY3"/>
<reference evidence="2" key="1">
    <citation type="submission" date="2013-07" db="EMBL/GenBank/DDBJ databases">
        <title>The Genome Sequence of Cryptococcus pinus CBS10737.</title>
        <authorList>
            <consortium name="The Broad Institute Genome Sequencing Platform"/>
            <person name="Cuomo C."/>
            <person name="Litvintseva A."/>
            <person name="Chen Y."/>
            <person name="Heitman J."/>
            <person name="Sun S."/>
            <person name="Springer D."/>
            <person name="Dromer F."/>
            <person name="Young S.K."/>
            <person name="Zeng Q."/>
            <person name="Gargeya S."/>
            <person name="Fitzgerald M."/>
            <person name="Abouelleil A."/>
            <person name="Alvarado L."/>
            <person name="Berlin A.M."/>
            <person name="Chapman S.B."/>
            <person name="Dewar J."/>
            <person name="Goldberg J."/>
            <person name="Griggs A."/>
            <person name="Gujja S."/>
            <person name="Hansen M."/>
            <person name="Howarth C."/>
            <person name="Imamovic A."/>
            <person name="Larimer J."/>
            <person name="McCowan C."/>
            <person name="Murphy C."/>
            <person name="Pearson M."/>
            <person name="Priest M."/>
            <person name="Roberts A."/>
            <person name="Saif S."/>
            <person name="Shea T."/>
            <person name="Sykes S."/>
            <person name="Wortman J."/>
            <person name="Nusbaum C."/>
            <person name="Birren B."/>
        </authorList>
    </citation>
    <scope>NUCLEOTIDE SEQUENCE [LARGE SCALE GENOMIC DNA]</scope>
    <source>
        <strain evidence="2">CBS 10737</strain>
    </source>
</reference>
<accession>A0A1B9HWY3</accession>
<gene>
    <name evidence="2" type="ORF">I206_06685</name>
    <name evidence="3" type="ORF">I206_101347</name>
</gene>
<dbReference type="GeneID" id="30175054"/>
<feature type="compositionally biased region" description="Low complexity" evidence="1">
    <location>
        <begin position="1"/>
        <end position="19"/>
    </location>
</feature>
<reference evidence="3" key="2">
    <citation type="submission" date="2013-07" db="EMBL/GenBank/DDBJ databases">
        <authorList>
            <consortium name="The Broad Institute Genome Sequencing Platform"/>
            <person name="Cuomo C."/>
            <person name="Litvintseva A."/>
            <person name="Chen Y."/>
            <person name="Heitman J."/>
            <person name="Sun S."/>
            <person name="Springer D."/>
            <person name="Dromer F."/>
            <person name="Young S.K."/>
            <person name="Zeng Q."/>
            <person name="Gargeya S."/>
            <person name="Fitzgerald M."/>
            <person name="Abouelleil A."/>
            <person name="Alvarado L."/>
            <person name="Berlin A.M."/>
            <person name="Chapman S.B."/>
            <person name="Dewar J."/>
            <person name="Goldberg J."/>
            <person name="Griggs A."/>
            <person name="Gujja S."/>
            <person name="Hansen M."/>
            <person name="Howarth C."/>
            <person name="Imamovic A."/>
            <person name="Larimer J."/>
            <person name="McCowan C."/>
            <person name="Murphy C."/>
            <person name="Pearson M."/>
            <person name="Priest M."/>
            <person name="Roberts A."/>
            <person name="Saif S."/>
            <person name="Shea T."/>
            <person name="Sykes S."/>
            <person name="Wortman J."/>
            <person name="Nusbaum C."/>
            <person name="Birren B."/>
        </authorList>
    </citation>
    <scope>NUCLEOTIDE SEQUENCE</scope>
    <source>
        <strain evidence="3">CBS 10737</strain>
    </source>
</reference>
<evidence type="ECO:0000313" key="3">
    <source>
        <dbReference type="EMBL" id="WWC67439.1"/>
    </source>
</evidence>
<dbReference type="KEGG" id="kpin:30175054"/>
<protein>
    <submittedName>
        <fullName evidence="2">Uncharacterized protein</fullName>
    </submittedName>
</protein>
<dbReference type="RefSeq" id="XP_019008997.1">
    <property type="nucleotide sequence ID" value="XM_019158384.1"/>
</dbReference>